<dbReference type="PANTHER" id="PTHR39290:SF6">
    <property type="entry name" value="S-ADENOSYL-L-METHIONINE-DEPENDENT METHYLTRANSFERASES SUPERFAMILY PROTEIN"/>
    <property type="match status" value="1"/>
</dbReference>
<dbReference type="SUPFAM" id="SSF53335">
    <property type="entry name" value="S-adenosyl-L-methionine-dependent methyltransferases"/>
    <property type="match status" value="1"/>
</dbReference>
<evidence type="ECO:0000313" key="2">
    <source>
        <dbReference type="Proteomes" id="UP000027002"/>
    </source>
</evidence>
<dbReference type="RefSeq" id="XP_042995783.1">
    <property type="nucleotide sequence ID" value="XM_043139849.1"/>
</dbReference>
<name>A0A8E5HMB8_USTVR</name>
<accession>A0A8E5HMB8</accession>
<dbReference type="KEGG" id="uvi:66063129"/>
<dbReference type="InterPro" id="IPR029063">
    <property type="entry name" value="SAM-dependent_MTases_sf"/>
</dbReference>
<dbReference type="EMBL" id="CP072754">
    <property type="protein sequence ID" value="QUC18110.1"/>
    <property type="molecule type" value="Genomic_DNA"/>
</dbReference>
<sequence length="115" mass="12429">MSALKDFGTNAKKGSIRAEAAWQLATLTEALFRFLGLVLSQSGVVRAMSVLGETRATSHHHHTTSLPVFMHHFGCATPSHEALEILRILSKGRAVADVGSGSGYWTFMLRGYGLT</sequence>
<dbReference type="PANTHER" id="PTHR39290">
    <property type="entry name" value="C3H1-TYPE DOMAIN-CONTAINING PROTEIN-RELATED"/>
    <property type="match status" value="1"/>
</dbReference>
<dbReference type="GeneID" id="66063129"/>
<reference evidence="1" key="1">
    <citation type="submission" date="2020-03" db="EMBL/GenBank/DDBJ databases">
        <title>A mixture of massive structural variations and highly conserved coding sequences in Ustilaginoidea virens genome.</title>
        <authorList>
            <person name="Zhang K."/>
            <person name="Zhao Z."/>
            <person name="Zhang Z."/>
            <person name="Li Y."/>
            <person name="Hsiang T."/>
            <person name="Sun W."/>
        </authorList>
    </citation>
    <scope>NUCLEOTIDE SEQUENCE</scope>
    <source>
        <strain evidence="1">UV-8b</strain>
    </source>
</reference>
<evidence type="ECO:0000313" key="1">
    <source>
        <dbReference type="EMBL" id="QUC18110.1"/>
    </source>
</evidence>
<protein>
    <submittedName>
        <fullName evidence="1">Uncharacterized protein</fullName>
    </submittedName>
</protein>
<proteinExistence type="predicted"/>
<keyword evidence="2" id="KW-1185">Reference proteome</keyword>
<organism evidence="1 2">
    <name type="scientific">Ustilaginoidea virens</name>
    <name type="common">Rice false smut fungus</name>
    <name type="synonym">Villosiclava virens</name>
    <dbReference type="NCBI Taxonomy" id="1159556"/>
    <lineage>
        <taxon>Eukaryota</taxon>
        <taxon>Fungi</taxon>
        <taxon>Dikarya</taxon>
        <taxon>Ascomycota</taxon>
        <taxon>Pezizomycotina</taxon>
        <taxon>Sordariomycetes</taxon>
        <taxon>Hypocreomycetidae</taxon>
        <taxon>Hypocreales</taxon>
        <taxon>Clavicipitaceae</taxon>
        <taxon>Ustilaginoidea</taxon>
    </lineage>
</organism>
<dbReference type="AlphaFoldDB" id="A0A8E5HMB8"/>
<dbReference type="OrthoDB" id="5411518at2759"/>
<gene>
    <name evidence="1" type="ORF">UV8b_02351</name>
</gene>
<dbReference type="Proteomes" id="UP000027002">
    <property type="component" value="Chromosome 2"/>
</dbReference>